<proteinExistence type="predicted"/>
<sequence>MKKFLFVFFLSLFLFSLTACNQGAEKVETEEGTEEKVNEEVGEEAKEDPINLTDVFQNTMEASSSLQSYSVQMATEQDITNNTTSETIHTEMTMEMDVTTDPLAIHQNLSMSAPEPVQMEMYFTEEGYFVYEPISDMWMKMSGEMFQQFQQLPEEKTNPYEQIQQMEQYVDDFSLQENDSEYILSLNVEGDAFLDFVKQQSIDFSNGEGDVGYEDSMDSVSLDQLDYTITVDKETFLPKKMEMTMQMQLDENGEQLTMLQKSNFTYNNYNGIDQIIVPEEIVNNAVDFEF</sequence>
<evidence type="ECO:0000313" key="3">
    <source>
        <dbReference type="Proteomes" id="UP001164718"/>
    </source>
</evidence>
<keyword evidence="1" id="KW-0732">Signal</keyword>
<protein>
    <submittedName>
        <fullName evidence="2">DUF4292 domain-containing protein</fullName>
    </submittedName>
</protein>
<dbReference type="PROSITE" id="PS51257">
    <property type="entry name" value="PROKAR_LIPOPROTEIN"/>
    <property type="match status" value="1"/>
</dbReference>
<feature type="signal peptide" evidence="1">
    <location>
        <begin position="1"/>
        <end position="19"/>
    </location>
</feature>
<feature type="chain" id="PRO_5038717957" evidence="1">
    <location>
        <begin position="20"/>
        <end position="290"/>
    </location>
</feature>
<reference evidence="2" key="1">
    <citation type="submission" date="2022-09" db="EMBL/GenBank/DDBJ databases">
        <title>Complete Genomes of Fervidibacillus albus and Fervidibacillus halotolerans isolated from tidal flat sediments.</title>
        <authorList>
            <person name="Kwon K.K."/>
            <person name="Yang S.-H."/>
            <person name="Park M.J."/>
            <person name="Oh H.-M."/>
        </authorList>
    </citation>
    <scope>NUCLEOTIDE SEQUENCE</scope>
    <source>
        <strain evidence="2">MEBiC13591</strain>
    </source>
</reference>
<keyword evidence="3" id="KW-1185">Reference proteome</keyword>
<evidence type="ECO:0000256" key="1">
    <source>
        <dbReference type="SAM" id="SignalP"/>
    </source>
</evidence>
<dbReference type="KEGG" id="faf:OE104_01505"/>
<evidence type="ECO:0000313" key="2">
    <source>
        <dbReference type="EMBL" id="WAA10052.1"/>
    </source>
</evidence>
<dbReference type="Gene3D" id="2.50.20.20">
    <property type="match status" value="1"/>
</dbReference>
<organism evidence="2 3">
    <name type="scientific">Fervidibacillus albus</name>
    <dbReference type="NCBI Taxonomy" id="2980026"/>
    <lineage>
        <taxon>Bacteria</taxon>
        <taxon>Bacillati</taxon>
        <taxon>Bacillota</taxon>
        <taxon>Bacilli</taxon>
        <taxon>Bacillales</taxon>
        <taxon>Bacillaceae</taxon>
        <taxon>Fervidibacillus</taxon>
    </lineage>
</organism>
<dbReference type="EMBL" id="CP106878">
    <property type="protein sequence ID" value="WAA10052.1"/>
    <property type="molecule type" value="Genomic_DNA"/>
</dbReference>
<accession>A0A9E8RXY6</accession>
<gene>
    <name evidence="2" type="ORF">OE104_01505</name>
</gene>
<dbReference type="AlphaFoldDB" id="A0A9E8RXY6"/>
<dbReference type="Proteomes" id="UP001164718">
    <property type="component" value="Chromosome"/>
</dbReference>
<dbReference type="InterPro" id="IPR046720">
    <property type="entry name" value="DUF6612"/>
</dbReference>
<dbReference type="Pfam" id="PF20316">
    <property type="entry name" value="DUF6612"/>
    <property type="match status" value="1"/>
</dbReference>
<name>A0A9E8RXY6_9BACI</name>
<dbReference type="RefSeq" id="WP_275417834.1">
    <property type="nucleotide sequence ID" value="NZ_CP106878.1"/>
</dbReference>